<keyword evidence="10" id="KW-1185">Reference proteome</keyword>
<reference evidence="9" key="1">
    <citation type="submission" date="2022-11" db="EMBL/GenBank/DDBJ databases">
        <authorList>
            <person name="Kikuchi T."/>
        </authorList>
    </citation>
    <scope>NUCLEOTIDE SEQUENCE</scope>
    <source>
        <strain evidence="9">PS1010</strain>
    </source>
</reference>
<dbReference type="GO" id="GO:0030490">
    <property type="term" value="P:maturation of SSU-rRNA"/>
    <property type="evidence" value="ECO:0007669"/>
    <property type="project" value="TreeGrafter"/>
</dbReference>
<feature type="compositionally biased region" description="Acidic residues" evidence="8">
    <location>
        <begin position="317"/>
        <end position="360"/>
    </location>
</feature>
<feature type="region of interest" description="Disordered" evidence="8">
    <location>
        <begin position="782"/>
        <end position="813"/>
    </location>
</feature>
<accession>A0A9P1I7U3</accession>
<evidence type="ECO:0000256" key="2">
    <source>
        <dbReference type="ARBA" id="ARBA00007466"/>
    </source>
</evidence>
<dbReference type="AlphaFoldDB" id="A0A9P1I7U3"/>
<dbReference type="GO" id="GO:0030692">
    <property type="term" value="C:Noc4p-Nop14p complex"/>
    <property type="evidence" value="ECO:0007669"/>
    <property type="project" value="TreeGrafter"/>
</dbReference>
<feature type="region of interest" description="Disordered" evidence="8">
    <location>
        <begin position="234"/>
        <end position="254"/>
    </location>
</feature>
<evidence type="ECO:0000313" key="9">
    <source>
        <dbReference type="EMBL" id="CAI5439874.1"/>
    </source>
</evidence>
<feature type="compositionally biased region" description="Basic and acidic residues" evidence="8">
    <location>
        <begin position="292"/>
        <end position="316"/>
    </location>
</feature>
<evidence type="ECO:0008006" key="11">
    <source>
        <dbReference type="Google" id="ProtNLM"/>
    </source>
</evidence>
<dbReference type="EMBL" id="CANHGI010000001">
    <property type="protein sequence ID" value="CAI5439874.1"/>
    <property type="molecule type" value="Genomic_DNA"/>
</dbReference>
<evidence type="ECO:0000256" key="7">
    <source>
        <dbReference type="SAM" id="Coils"/>
    </source>
</evidence>
<dbReference type="GO" id="GO:0032040">
    <property type="term" value="C:small-subunit processome"/>
    <property type="evidence" value="ECO:0007669"/>
    <property type="project" value="InterPro"/>
</dbReference>
<organism evidence="9 10">
    <name type="scientific">Caenorhabditis angaria</name>
    <dbReference type="NCBI Taxonomy" id="860376"/>
    <lineage>
        <taxon>Eukaryota</taxon>
        <taxon>Metazoa</taxon>
        <taxon>Ecdysozoa</taxon>
        <taxon>Nematoda</taxon>
        <taxon>Chromadorea</taxon>
        <taxon>Rhabditida</taxon>
        <taxon>Rhabditina</taxon>
        <taxon>Rhabditomorpha</taxon>
        <taxon>Rhabditoidea</taxon>
        <taxon>Rhabditidae</taxon>
        <taxon>Peloderinae</taxon>
        <taxon>Caenorhabditis</taxon>
    </lineage>
</organism>
<sequence length="813" mass="93939">MGIKSKPRKVNPFELKFNKSKHDILGRKKGAQVGAPTQSRKRAYEQREKTLGVEYDRKNKISKIVDKRVGERDSTKTDEEKTAMRFVEERTKNFKRAAKYNLGEDEELTLTHGGKALSDIEKYDKSMISDSEDDEDQISSKMVKIAHFGGGDEKSTEDKVKEKISREDMISNLIAKTKMARNEKQSQKDELEMMTENLDAKFSNLMQKLTGGFRPTGREKLEKDDFDKLAFTLKTESDPRATPANRKLTEDELAQEDRANLERLEAARLNSLKNSHQSVDMDVDVNAGKLAKERKNREKSERFEVRFNEDGKMIREEDSDEDEAEGSDEEEEEAEDSEEDLDDLLEEDEDELESEGEEESAEKQTKKKEVPFVFEMPKNYKKFCELLEQYSDNMSDVLERLVKCHHPSLKEGNKKLLNKMFLLCLRWFDDMSREDLTEQVIQEMDLAQKTMFDLLKFDIQYGVRCIRALIRQNWKNRQEKDKSTPASFSIISLLRLVAGLFPVSDIWHPVVIPAFFLATNVISNAKIANLRALSRQICLAHTILDYVSETRKYVPELVSFVKSALLLAISGEKEFSTSGFPITAPYSEMLVMQKPQKCAKIAPISISAIFDDEKSQEMSEDEENLKLSILRSICSLTQNLRVMYSSQNETYNIVFRPFLEILSKIDLSQLPTELSGEIDELKCAIRAECDQKRKLTQLSLKKTEKSMLKMLEPRFEWDFDPERPNKGKKWDEKKVMQKQLKNEQRGAIKELRKDTAFLARKQMSNVKSRDLQRKNATKRLMGGLMQQQGEWNKEMRTKDVETKKEAGKSGGKR</sequence>
<dbReference type="PANTHER" id="PTHR23183">
    <property type="entry name" value="NOP14"/>
    <property type="match status" value="1"/>
</dbReference>
<evidence type="ECO:0000256" key="1">
    <source>
        <dbReference type="ARBA" id="ARBA00004604"/>
    </source>
</evidence>
<protein>
    <recommendedName>
        <fullName evidence="11">Nucleolar protein 14</fullName>
    </recommendedName>
</protein>
<proteinExistence type="inferred from homology"/>
<evidence type="ECO:0000256" key="3">
    <source>
        <dbReference type="ARBA" id="ARBA00022517"/>
    </source>
</evidence>
<name>A0A9P1I7U3_9PELO</name>
<evidence type="ECO:0000256" key="5">
    <source>
        <dbReference type="ARBA" id="ARBA00023242"/>
    </source>
</evidence>
<evidence type="ECO:0000313" key="10">
    <source>
        <dbReference type="Proteomes" id="UP001152747"/>
    </source>
</evidence>
<keyword evidence="3" id="KW-0690">Ribosome biogenesis</keyword>
<keyword evidence="5" id="KW-0539">Nucleus</keyword>
<feature type="compositionally biased region" description="Basic and acidic residues" evidence="8">
    <location>
        <begin position="791"/>
        <end position="807"/>
    </location>
</feature>
<evidence type="ECO:0000256" key="4">
    <source>
        <dbReference type="ARBA" id="ARBA00022552"/>
    </source>
</evidence>
<comment type="function">
    <text evidence="6">Involved in nucleolar processing of pre-18S ribosomal RNA. Has a role in the nuclear export of 40S pre-ribosomal subunit to the cytoplasm.</text>
</comment>
<dbReference type="Proteomes" id="UP001152747">
    <property type="component" value="Unassembled WGS sequence"/>
</dbReference>
<comment type="similarity">
    <text evidence="2">Belongs to the NOP14 family.</text>
</comment>
<dbReference type="PANTHER" id="PTHR23183:SF0">
    <property type="entry name" value="NUCLEOLAR PROTEIN 14"/>
    <property type="match status" value="1"/>
</dbReference>
<dbReference type="Pfam" id="PF04147">
    <property type="entry name" value="Nop14"/>
    <property type="match status" value="1"/>
</dbReference>
<keyword evidence="7" id="KW-0175">Coiled coil</keyword>
<feature type="region of interest" description="Disordered" evidence="8">
    <location>
        <begin position="292"/>
        <end position="368"/>
    </location>
</feature>
<comment type="caution">
    <text evidence="9">The sequence shown here is derived from an EMBL/GenBank/DDBJ whole genome shotgun (WGS) entry which is preliminary data.</text>
</comment>
<gene>
    <name evidence="9" type="ORF">CAMP_LOCUS2511</name>
</gene>
<feature type="region of interest" description="Disordered" evidence="8">
    <location>
        <begin position="28"/>
        <end position="48"/>
    </location>
</feature>
<dbReference type="OrthoDB" id="284275at2759"/>
<evidence type="ECO:0000256" key="8">
    <source>
        <dbReference type="SAM" id="MobiDB-lite"/>
    </source>
</evidence>
<dbReference type="InterPro" id="IPR007276">
    <property type="entry name" value="Nop14"/>
</dbReference>
<evidence type="ECO:0000256" key="6">
    <source>
        <dbReference type="ARBA" id="ARBA00024695"/>
    </source>
</evidence>
<feature type="coiled-coil region" evidence="7">
    <location>
        <begin position="177"/>
        <end position="208"/>
    </location>
</feature>
<comment type="subcellular location">
    <subcellularLocation>
        <location evidence="1">Nucleus</location>
        <location evidence="1">Nucleolus</location>
    </subcellularLocation>
</comment>
<keyword evidence="4" id="KW-0698">rRNA processing</keyword>